<feature type="domain" description="CCHC-type" evidence="7">
    <location>
        <begin position="855"/>
        <end position="870"/>
    </location>
</feature>
<accession>A0A6L2N043</accession>
<keyword evidence="5" id="KW-0479">Metal-binding</keyword>
<gene>
    <name evidence="9" type="ORF">Tci_049892</name>
</gene>
<dbReference type="PANTHER" id="PTHR37984">
    <property type="entry name" value="PROTEIN CBG26694"/>
    <property type="match status" value="1"/>
</dbReference>
<dbReference type="GO" id="GO:0008270">
    <property type="term" value="F:zinc ion binding"/>
    <property type="evidence" value="ECO:0007669"/>
    <property type="project" value="UniProtKB-KW"/>
</dbReference>
<dbReference type="Pfam" id="PF13976">
    <property type="entry name" value="gag_pre-integrs"/>
    <property type="match status" value="1"/>
</dbReference>
<keyword evidence="3" id="KW-0238">DNA-binding</keyword>
<dbReference type="InterPro" id="IPR041577">
    <property type="entry name" value="RT_RNaseH_2"/>
</dbReference>
<evidence type="ECO:0000256" key="2">
    <source>
        <dbReference type="ARBA" id="ARBA00022750"/>
    </source>
</evidence>
<keyword evidence="2" id="KW-0378">Hydrolase</keyword>
<evidence type="ECO:0000259" key="7">
    <source>
        <dbReference type="PROSITE" id="PS50158"/>
    </source>
</evidence>
<keyword evidence="1" id="KW-0645">Protease</keyword>
<keyword evidence="2" id="KW-0064">Aspartyl protease</keyword>
<dbReference type="InterPro" id="IPR043128">
    <property type="entry name" value="Rev_trsase/Diguanyl_cyclase"/>
</dbReference>
<feature type="region of interest" description="Disordered" evidence="6">
    <location>
        <begin position="1440"/>
        <end position="1462"/>
    </location>
</feature>
<dbReference type="SUPFAM" id="SSF53098">
    <property type="entry name" value="Ribonuclease H-like"/>
    <property type="match status" value="2"/>
</dbReference>
<dbReference type="EMBL" id="BKCJ010007568">
    <property type="protein sequence ID" value="GEU77914.1"/>
    <property type="molecule type" value="Genomic_DNA"/>
</dbReference>
<dbReference type="SUPFAM" id="SSF56672">
    <property type="entry name" value="DNA/RNA polymerases"/>
    <property type="match status" value="1"/>
</dbReference>
<dbReference type="FunFam" id="3.30.70.270:FF:000020">
    <property type="entry name" value="Transposon Tf2-6 polyprotein-like Protein"/>
    <property type="match status" value="1"/>
</dbReference>
<proteinExistence type="predicted"/>
<dbReference type="Pfam" id="PF00098">
    <property type="entry name" value="zf-CCHC"/>
    <property type="match status" value="1"/>
</dbReference>
<dbReference type="PROSITE" id="PS50994">
    <property type="entry name" value="INTEGRASE"/>
    <property type="match status" value="2"/>
</dbReference>
<dbReference type="Gene3D" id="3.30.420.10">
    <property type="entry name" value="Ribonuclease H-like superfamily/Ribonuclease H"/>
    <property type="match status" value="2"/>
</dbReference>
<dbReference type="GO" id="GO:0003677">
    <property type="term" value="F:DNA binding"/>
    <property type="evidence" value="ECO:0007669"/>
    <property type="project" value="UniProtKB-KW"/>
</dbReference>
<feature type="compositionally biased region" description="Basic and acidic residues" evidence="6">
    <location>
        <begin position="1362"/>
        <end position="1373"/>
    </location>
</feature>
<dbReference type="SMART" id="SM00343">
    <property type="entry name" value="ZnF_C2HC"/>
    <property type="match status" value="2"/>
</dbReference>
<evidence type="ECO:0000259" key="8">
    <source>
        <dbReference type="PROSITE" id="PS50994"/>
    </source>
</evidence>
<evidence type="ECO:0000313" key="9">
    <source>
        <dbReference type="EMBL" id="GEU77914.1"/>
    </source>
</evidence>
<evidence type="ECO:0000256" key="4">
    <source>
        <dbReference type="ARBA" id="ARBA00023268"/>
    </source>
</evidence>
<feature type="region of interest" description="Disordered" evidence="6">
    <location>
        <begin position="897"/>
        <end position="933"/>
    </location>
</feature>
<feature type="compositionally biased region" description="Basic and acidic residues" evidence="6">
    <location>
        <begin position="532"/>
        <end position="541"/>
    </location>
</feature>
<reference evidence="9" key="1">
    <citation type="journal article" date="2019" name="Sci. Rep.">
        <title>Draft genome of Tanacetum cinerariifolium, the natural source of mosquito coil.</title>
        <authorList>
            <person name="Yamashiro T."/>
            <person name="Shiraishi A."/>
            <person name="Satake H."/>
            <person name="Nakayama K."/>
        </authorList>
    </citation>
    <scope>NUCLEOTIDE SEQUENCE</scope>
</reference>
<evidence type="ECO:0000256" key="6">
    <source>
        <dbReference type="SAM" id="MobiDB-lite"/>
    </source>
</evidence>
<dbReference type="Pfam" id="PF17919">
    <property type="entry name" value="RT_RNaseH_2"/>
    <property type="match status" value="1"/>
</dbReference>
<dbReference type="InterPro" id="IPR012337">
    <property type="entry name" value="RNaseH-like_sf"/>
</dbReference>
<dbReference type="Pfam" id="PF00078">
    <property type="entry name" value="RVT_1"/>
    <property type="match status" value="1"/>
</dbReference>
<sequence length="1659" mass="188477">MLAIFHDMIEESVEVFMDDFFIFGNSFDSCLNNLDKMLQCCKDAHLVLNLEKCHFMVKEGIVLGHKVSSTGLEVDKQKVDVISKLPPPNNIKGIRSFLGHVDFYRRFIKDFLKIARPLTKLLEKDTTFEFDDECQKAFELLKDKLTCALVIVSLNWNLPFEFMCDASDFAVGAVLEIKDRKGTENVAADHLSRIGNNESSDDTEIDDTFPGETIMEINTKDEPWFADFANYLVGNVIPKGMTYQQKTNFFSDLKHYFWEEPYLFNVCSNGFYWPTIIKEAHTLVCLYKACQKTGNISKHEEMPLNNIHVCKNFNIWGIEFMGPFSKSYKFEYILVAVDYVSKWAEAQALPTNDALVVITFLKRLIYHFRMPKALISDRGTHFCNKIIERTMKRYGINHRFSTSYHPQTSGQVKNTNKALKRILEKTIKDNPDIRSRKLDDALWAFRTAYRTPTVPLPPSDDHQRDDIAEATLLSLALHKIAKIVEEQENMAKVQDKILEEDVEKIVEDFGTRLEPGIHKENLETIDDDDDKEEKKDDKKDDDGNDDYDDHALLRNKVTGSLEVPGLISKEFADHAPKIIEELFKTHMKNNVITVHHTISTSTTIITSADLKQQLYLKMKRNLYDQADDPELWDVLTQLSAVKQKLMLLDNVVEARLMLLSHINAAKKRIEQYFLMTNYSLWEVILNGDSTIPTRLVKGVIQPVALTSTEKKLARKNELKAHGTLLMALPDKQQLKFNSYNDAKTLMEAIENTTNLVSAAASVSTVCAKLPMSSLPNVDSLSNAVIYSFFASQSTSPQLDNEDLKQIDVDDLEEMDLRWQMAMLTMRAKRFLQKTGINLGDNGPTSMGFDMSKVECYNCHRKGHFSRECRSPKDSRRNGSYDWSYQAEEEPANFALMAFSPSSSSSDNQAVETSIPADTSMPTSPKSNSSGKRRNRKTCFMCMSVDHLIKDCDYHTKKMAQPTPRNYAHRVLTQSKPVYIIVVRPVCAVVPKIMVTRPRLAHPIVTKSKLPIRQHITHSQSLKTSNSSLRVTVVQAPVVSAAHGNMSSLSNFEELNGRYVAFGGNPKSGKISGKGKYKTCKLDFDDVYFVKELKFNLFSVSQMCDKKNSFLFTDTECLVLSPDFKQPDESQVLLRVPRENNMYNVNLKNIVPFGNLTCLFIKATIDESNLWHRRLAHINFKTINKLVKGNLVRGLPTKVFENDNTYVACKKGKQHRASSTKDETSPILKTFITGLKNQLSLKVKVIKSDNKTEFKNSDLNQFCGMKGIKREFSVPRTPQQNGISERKNRTLIENRVLVTKPHKKTSYELLHGRPPSIGFMRSFGCPVSILNTLDSLGKFEGKVDEGFLVGYSNYDGDATFDGKQHDFDAKKPKSEVILSPSSSARSRKQDDKTKKEAKGKSHIESFRGYRNLSAEFEDCSENSINEVNVVGTIVPTVGQNTSNSTNPFSAAGPSKTTASPTHGKSSFIDASQFFDDPDMPELEDITYSDDENDVGAEANFNNLETSITEEPKRVHQALKDPSWIEAMQEELLHFKMQKVWVLVDLPYGKTAIARIEAIRLFLAYASLMGFMVYQMDVKSAFLYQTIEEEVYVCQPLGFEDPDHPDKVCKVVKALYGLHQAPRAWYETLANYLLENGFQRGTIDQTLSRSRKEIFCWCRSM</sequence>
<feature type="compositionally biased region" description="Polar residues" evidence="6">
    <location>
        <begin position="906"/>
        <end position="929"/>
    </location>
</feature>
<dbReference type="GO" id="GO:0003887">
    <property type="term" value="F:DNA-directed DNA polymerase activity"/>
    <property type="evidence" value="ECO:0007669"/>
    <property type="project" value="UniProtKB-KW"/>
</dbReference>
<dbReference type="InterPro" id="IPR043502">
    <property type="entry name" value="DNA/RNA_pol_sf"/>
</dbReference>
<dbReference type="Pfam" id="PF00665">
    <property type="entry name" value="rve"/>
    <property type="match status" value="1"/>
</dbReference>
<feature type="compositionally biased region" description="Basic and acidic residues" evidence="6">
    <location>
        <begin position="1386"/>
        <end position="1401"/>
    </location>
</feature>
<evidence type="ECO:0000256" key="1">
    <source>
        <dbReference type="ARBA" id="ARBA00022670"/>
    </source>
</evidence>
<dbReference type="PANTHER" id="PTHR37984:SF5">
    <property type="entry name" value="PROTEIN NYNRIN-LIKE"/>
    <property type="match status" value="1"/>
</dbReference>
<dbReference type="InterPro" id="IPR013103">
    <property type="entry name" value="RVT_2"/>
</dbReference>
<dbReference type="Gene3D" id="3.30.70.270">
    <property type="match status" value="2"/>
</dbReference>
<keyword evidence="9" id="KW-0239">DNA-directed DNA polymerase</keyword>
<dbReference type="InterPro" id="IPR025724">
    <property type="entry name" value="GAG-pre-integrase_dom"/>
</dbReference>
<feature type="domain" description="Integrase catalytic" evidence="8">
    <location>
        <begin position="299"/>
        <end position="466"/>
    </location>
</feature>
<dbReference type="GO" id="GO:0004190">
    <property type="term" value="F:aspartic-type endopeptidase activity"/>
    <property type="evidence" value="ECO:0007669"/>
    <property type="project" value="UniProtKB-KW"/>
</dbReference>
<keyword evidence="5" id="KW-0863">Zinc-finger</keyword>
<keyword evidence="5" id="KW-0862">Zinc</keyword>
<keyword evidence="9" id="KW-0548">Nucleotidyltransferase</keyword>
<dbReference type="InterPro" id="IPR036397">
    <property type="entry name" value="RNaseH_sf"/>
</dbReference>
<dbReference type="GO" id="GO:0015074">
    <property type="term" value="P:DNA integration"/>
    <property type="evidence" value="ECO:0007669"/>
    <property type="project" value="InterPro"/>
</dbReference>
<keyword evidence="4" id="KW-0511">Multifunctional enzyme</keyword>
<feature type="region of interest" description="Disordered" evidence="6">
    <location>
        <begin position="1362"/>
        <end position="1401"/>
    </location>
</feature>
<protein>
    <submittedName>
        <fullName evidence="9">DNA-directed DNA polymerase</fullName>
    </submittedName>
</protein>
<evidence type="ECO:0000256" key="3">
    <source>
        <dbReference type="ARBA" id="ARBA00023125"/>
    </source>
</evidence>
<feature type="region of interest" description="Disordered" evidence="6">
    <location>
        <begin position="516"/>
        <end position="550"/>
    </location>
</feature>
<dbReference type="InterPro" id="IPR001878">
    <property type="entry name" value="Znf_CCHC"/>
</dbReference>
<dbReference type="PROSITE" id="PS50158">
    <property type="entry name" value="ZF_CCHC"/>
    <property type="match status" value="1"/>
</dbReference>
<comment type="caution">
    <text evidence="9">The sequence shown here is derived from an EMBL/GenBank/DDBJ whole genome shotgun (WGS) entry which is preliminary data.</text>
</comment>
<dbReference type="SUPFAM" id="SSF57756">
    <property type="entry name" value="Retrovirus zinc finger-like domains"/>
    <property type="match status" value="1"/>
</dbReference>
<keyword evidence="9" id="KW-0808">Transferase</keyword>
<dbReference type="Gene3D" id="4.10.60.10">
    <property type="entry name" value="Zinc finger, CCHC-type"/>
    <property type="match status" value="1"/>
</dbReference>
<organism evidence="9">
    <name type="scientific">Tanacetum cinerariifolium</name>
    <name type="common">Dalmatian daisy</name>
    <name type="synonym">Chrysanthemum cinerariifolium</name>
    <dbReference type="NCBI Taxonomy" id="118510"/>
    <lineage>
        <taxon>Eukaryota</taxon>
        <taxon>Viridiplantae</taxon>
        <taxon>Streptophyta</taxon>
        <taxon>Embryophyta</taxon>
        <taxon>Tracheophyta</taxon>
        <taxon>Spermatophyta</taxon>
        <taxon>Magnoliopsida</taxon>
        <taxon>eudicotyledons</taxon>
        <taxon>Gunneridae</taxon>
        <taxon>Pentapetalae</taxon>
        <taxon>asterids</taxon>
        <taxon>campanulids</taxon>
        <taxon>Asterales</taxon>
        <taxon>Asteraceae</taxon>
        <taxon>Asteroideae</taxon>
        <taxon>Anthemideae</taxon>
        <taxon>Anthemidinae</taxon>
        <taxon>Tanacetum</taxon>
    </lineage>
</organism>
<name>A0A6L2N043_TANCI</name>
<dbReference type="InterPro" id="IPR001584">
    <property type="entry name" value="Integrase_cat-core"/>
</dbReference>
<dbReference type="InterPro" id="IPR050951">
    <property type="entry name" value="Retrovirus_Pol_polyprotein"/>
</dbReference>
<dbReference type="Pfam" id="PF07727">
    <property type="entry name" value="RVT_2"/>
    <property type="match status" value="1"/>
</dbReference>
<evidence type="ECO:0000256" key="5">
    <source>
        <dbReference type="PROSITE-ProRule" id="PRU00047"/>
    </source>
</evidence>
<feature type="domain" description="Integrase catalytic" evidence="8">
    <location>
        <begin position="1147"/>
        <end position="1292"/>
    </location>
</feature>
<dbReference type="InterPro" id="IPR036875">
    <property type="entry name" value="Znf_CCHC_sf"/>
</dbReference>
<dbReference type="GO" id="GO:0006508">
    <property type="term" value="P:proteolysis"/>
    <property type="evidence" value="ECO:0007669"/>
    <property type="project" value="UniProtKB-KW"/>
</dbReference>
<dbReference type="InterPro" id="IPR000477">
    <property type="entry name" value="RT_dom"/>
</dbReference>